<accession>A0A7S7YFV2</accession>
<protein>
    <submittedName>
        <fullName evidence="2">Uncharacterized protein</fullName>
    </submittedName>
</protein>
<organism evidence="2 3">
    <name type="scientific">Medusavirus stheno T3</name>
    <dbReference type="NCBI Taxonomy" id="3069717"/>
    <lineage>
        <taxon>Viruses</taxon>
        <taxon>Varidnaviria</taxon>
        <taxon>Bamfordvirae</taxon>
        <taxon>Nucleocytoviricota</taxon>
        <taxon>Megaviricetes</taxon>
        <taxon>Mamonoviridae</taxon>
        <taxon>Medusavirus</taxon>
        <taxon>Medusavirus sthenus</taxon>
    </lineage>
</organism>
<evidence type="ECO:0000313" key="3">
    <source>
        <dbReference type="Proteomes" id="UP001162098"/>
    </source>
</evidence>
<evidence type="ECO:0000256" key="1">
    <source>
        <dbReference type="SAM" id="MobiDB-lite"/>
    </source>
</evidence>
<evidence type="ECO:0000313" key="2">
    <source>
        <dbReference type="EMBL" id="QPB44380.1"/>
    </source>
</evidence>
<proteinExistence type="predicted"/>
<keyword evidence="3" id="KW-1185">Reference proteome</keyword>
<name>A0A7S7YFV2_9VIRU</name>
<dbReference type="EMBL" id="MW018138">
    <property type="protein sequence ID" value="QPB44380.1"/>
    <property type="molecule type" value="Genomic_DNA"/>
</dbReference>
<reference evidence="2 3" key="1">
    <citation type="submission" date="2020-09" db="EMBL/GenBank/DDBJ databases">
        <authorList>
            <person name="Zhang R."/>
            <person name="Garcia K."/>
            <person name="Ogata H."/>
        </authorList>
    </citation>
    <scope>NUCLEOTIDE SEQUENCE [LARGE SCALE GENOMIC DNA]</scope>
    <source>
        <strain evidence="3">stheno</strain>
    </source>
</reference>
<feature type="compositionally biased region" description="Low complexity" evidence="1">
    <location>
        <begin position="1"/>
        <end position="15"/>
    </location>
</feature>
<feature type="region of interest" description="Disordered" evidence="1">
    <location>
        <begin position="1"/>
        <end position="43"/>
    </location>
</feature>
<dbReference type="Proteomes" id="UP001162098">
    <property type="component" value="Segment"/>
</dbReference>
<dbReference type="KEGG" id="vg:80543576"/>
<sequence>MSSNSNSSNKSSASPSRPPPRPTNGISHSYDNHPYDGWSGESYNYNSEAFAQQKSSSVSRFVGL</sequence>